<organism evidence="2 3">
    <name type="scientific">Mycobacterium tuberculosis</name>
    <dbReference type="NCBI Taxonomy" id="1773"/>
    <lineage>
        <taxon>Bacteria</taxon>
        <taxon>Bacillati</taxon>
        <taxon>Actinomycetota</taxon>
        <taxon>Actinomycetes</taxon>
        <taxon>Mycobacteriales</taxon>
        <taxon>Mycobacteriaceae</taxon>
        <taxon>Mycobacterium</taxon>
        <taxon>Mycobacterium tuberculosis complex</taxon>
    </lineage>
</organism>
<dbReference type="EMBL" id="CGCX01001113">
    <property type="protein sequence ID" value="CFR88921.1"/>
    <property type="molecule type" value="Genomic_DNA"/>
</dbReference>
<feature type="region of interest" description="Disordered" evidence="1">
    <location>
        <begin position="1"/>
        <end position="23"/>
    </location>
</feature>
<evidence type="ECO:0000313" key="3">
    <source>
        <dbReference type="Proteomes" id="UP000046680"/>
    </source>
</evidence>
<proteinExistence type="predicted"/>
<sequence length="287" mass="31063">MADRRDRILPQQGLLGDQRPKVSRNGTHVSVDQLVPGLGELVGQFLGVFQPATRDPLIDRIHPQREVSGQHRRGAPWPAERVRDGAGTGAVLGGVLPSASRALRQLPLVAVQDLEETVVPFRRGVRPYDLDAAGDRVLTGSGAIRALPAQAHLLQRSSLGFGADQIGRAGAMGLTESVTADDQRRCFDVVHGHAPKRLANVDRRGHGVRVAVRPLRVHVDQPHLHRGQRVLQIPLTAVTLIAEPGGFLAPIDLIGLPLVDPAEAEPERLEAHRFQRAVAGENNQVRP</sequence>
<reference evidence="2 3" key="1">
    <citation type="submission" date="2015-03" db="EMBL/GenBank/DDBJ databases">
        <authorList>
            <consortium name="Pathogen Informatics"/>
        </authorList>
    </citation>
    <scope>NUCLEOTIDE SEQUENCE [LARGE SCALE GENOMIC DNA]</scope>
    <source>
        <strain evidence="2 3">C09601061</strain>
    </source>
</reference>
<protein>
    <submittedName>
        <fullName evidence="2">Uncharacterized protein</fullName>
    </submittedName>
</protein>
<gene>
    <name evidence="2" type="ORF">ERS007657_02728</name>
</gene>
<dbReference type="AlphaFoldDB" id="A0A654U307"/>
<accession>A0A654U307</accession>
<name>A0A654U307_MYCTX</name>
<evidence type="ECO:0000313" key="2">
    <source>
        <dbReference type="EMBL" id="CFR88921.1"/>
    </source>
</evidence>
<evidence type="ECO:0000256" key="1">
    <source>
        <dbReference type="SAM" id="MobiDB-lite"/>
    </source>
</evidence>
<dbReference type="Proteomes" id="UP000046680">
    <property type="component" value="Unassembled WGS sequence"/>
</dbReference>